<dbReference type="AlphaFoldDB" id="A0AA37KNZ3"/>
<sequence>MFLSDEFYTAKLGPSLLPDTTKLLLKYYADEKTTLVYIAYLRIARTFALTKKRKDGKKNKNSMDTDYHYSYTDNRRSRLLASPPILLFNENVHAGTA</sequence>
<name>A0AA37KNZ3_9BACT</name>
<accession>A0AA37KNZ3</accession>
<organism evidence="1 2">
    <name type="scientific">Phocaeicola dorei</name>
    <dbReference type="NCBI Taxonomy" id="357276"/>
    <lineage>
        <taxon>Bacteria</taxon>
        <taxon>Pseudomonadati</taxon>
        <taxon>Bacteroidota</taxon>
        <taxon>Bacteroidia</taxon>
        <taxon>Bacteroidales</taxon>
        <taxon>Bacteroidaceae</taxon>
        <taxon>Phocaeicola</taxon>
    </lineage>
</organism>
<reference evidence="1" key="1">
    <citation type="submission" date="2022-01" db="EMBL/GenBank/DDBJ databases">
        <title>Novel bile acid biosynthetic pathways are enriched in the microbiome of centenarians.</title>
        <authorList>
            <person name="Sato Y."/>
            <person name="Atarashi K."/>
            <person name="Plichta R.D."/>
            <person name="Arai Y."/>
            <person name="Sasajima S."/>
            <person name="Kearney M.S."/>
            <person name="Suda W."/>
            <person name="Takeshita K."/>
            <person name="Sasaki T."/>
            <person name="Okamoto S."/>
            <person name="Skelly N.A."/>
            <person name="Okamura Y."/>
            <person name="Vlamakis H."/>
            <person name="Li Y."/>
            <person name="Tanoue T."/>
            <person name="Takei H."/>
            <person name="Nittono H."/>
            <person name="Narushima S."/>
            <person name="Irie J."/>
            <person name="Itoh H."/>
            <person name="Moriya K."/>
            <person name="Sugiura Y."/>
            <person name="Suematsu M."/>
            <person name="Moritoki N."/>
            <person name="Shibata S."/>
            <person name="Littman R.D."/>
            <person name="Fischbach A.M."/>
            <person name="Uwamino Y."/>
            <person name="Inoue T."/>
            <person name="Honda A."/>
            <person name="Hattori M."/>
            <person name="Murai T."/>
            <person name="Xavier J.R."/>
            <person name="Hirose N."/>
            <person name="Honda K."/>
        </authorList>
    </citation>
    <scope>NUCLEOTIDE SEQUENCE</scope>
    <source>
        <strain evidence="1">CE91-St7</strain>
    </source>
</reference>
<protein>
    <submittedName>
        <fullName evidence="1">Uncharacterized protein</fullName>
    </submittedName>
</protein>
<proteinExistence type="predicted"/>
<evidence type="ECO:0000313" key="1">
    <source>
        <dbReference type="EMBL" id="GKH83657.1"/>
    </source>
</evidence>
<dbReference type="Proteomes" id="UP001055104">
    <property type="component" value="Unassembled WGS sequence"/>
</dbReference>
<dbReference type="EMBL" id="BQOB01000001">
    <property type="protein sequence ID" value="GKH83657.1"/>
    <property type="molecule type" value="Genomic_DNA"/>
</dbReference>
<gene>
    <name evidence="1" type="ORF">CE91St7_45410</name>
</gene>
<evidence type="ECO:0000313" key="2">
    <source>
        <dbReference type="Proteomes" id="UP001055104"/>
    </source>
</evidence>
<comment type="caution">
    <text evidence="1">The sequence shown here is derived from an EMBL/GenBank/DDBJ whole genome shotgun (WGS) entry which is preliminary data.</text>
</comment>